<dbReference type="InterPro" id="IPR016024">
    <property type="entry name" value="ARM-type_fold"/>
</dbReference>
<keyword evidence="1" id="KW-0677">Repeat</keyword>
<name>A0AAE1VCP5_9SOLA</name>
<feature type="compositionally biased region" description="Basic and acidic residues" evidence="3">
    <location>
        <begin position="42"/>
        <end position="58"/>
    </location>
</feature>
<sequence>MAPPTSTMEPVANVRTSGGIIQMGTHATEPTNINFSSKQSIPKKEKSVERKRNTRDIGARTTKANQYQAKKDSSGNRDANDRVLVPKGMHVANRGMPKGTSQDIPKHHKNPPKTKLEALESVITNLEATVKNGTYIYDPQIFASLLETCFQLQAIDHGIRVRCLIPDKLLRKNVGISSKLIRLYACSGHTQKAHELFDKMPKRNVSAFPWNSIISGYAEKGLFEDALAMYFQMVEEGVEPDCYTFPRALKACGGVGLIHVGEEVHRHVIRHGFGSNGFILNALVDMYAKCGDIVKAQKLFDQIGTKDLVSWNSMLTGYMRHELITKALNLFRLMIRDGIEPDSVSISALLVAKLPFSIGKQIHGWVLRRGTNQELSIVNSLVDFYADRKKLKQVRWLFEHMHEQDIVSWNSVISAHAKHPDEALSYFEKMVKSGAQPDGITFVSLLSACAHLGKLEDGERLFRIMKERYDISPKMEHYGCMVNLYGRLGLIDKAFDFVMKRMEFEGGPTVWGALLYACYRHGNVKIGEVAAQHLFKLEPDNEHNFELLMKIYRNAGLIEDVERIKLMIVERGLDTSIPPYRSR</sequence>
<dbReference type="GO" id="GO:0099402">
    <property type="term" value="P:plant organ development"/>
    <property type="evidence" value="ECO:0007669"/>
    <property type="project" value="UniProtKB-ARBA"/>
</dbReference>
<evidence type="ECO:0000313" key="4">
    <source>
        <dbReference type="EMBL" id="KAK4359096.1"/>
    </source>
</evidence>
<reference evidence="4" key="1">
    <citation type="submission" date="2023-12" db="EMBL/GenBank/DDBJ databases">
        <title>Genome assembly of Anisodus tanguticus.</title>
        <authorList>
            <person name="Wang Y.-J."/>
        </authorList>
    </citation>
    <scope>NUCLEOTIDE SEQUENCE</scope>
    <source>
        <strain evidence="4">KB-2021</strain>
        <tissue evidence="4">Leaf</tissue>
    </source>
</reference>
<dbReference type="InterPro" id="IPR002885">
    <property type="entry name" value="PPR_rpt"/>
</dbReference>
<dbReference type="FunFam" id="1.25.40.10:FF:000285">
    <property type="entry name" value="Pentatricopeptide repeat-containing protein, chloroplastic"/>
    <property type="match status" value="1"/>
</dbReference>
<dbReference type="InterPro" id="IPR046848">
    <property type="entry name" value="E_motif"/>
</dbReference>
<comment type="caution">
    <text evidence="4">The sequence shown here is derived from an EMBL/GenBank/DDBJ whole genome shotgun (WGS) entry which is preliminary data.</text>
</comment>
<feature type="repeat" description="PPR" evidence="2">
    <location>
        <begin position="206"/>
        <end position="240"/>
    </location>
</feature>
<proteinExistence type="predicted"/>
<dbReference type="Pfam" id="PF13041">
    <property type="entry name" value="PPR_2"/>
    <property type="match status" value="3"/>
</dbReference>
<evidence type="ECO:0000256" key="3">
    <source>
        <dbReference type="SAM" id="MobiDB-lite"/>
    </source>
</evidence>
<gene>
    <name evidence="4" type="ORF">RND71_021325</name>
</gene>
<feature type="region of interest" description="Disordered" evidence="3">
    <location>
        <begin position="25"/>
        <end position="112"/>
    </location>
</feature>
<dbReference type="PANTHER" id="PTHR47926">
    <property type="entry name" value="PENTATRICOPEPTIDE REPEAT-CONTAINING PROTEIN"/>
    <property type="match status" value="1"/>
</dbReference>
<dbReference type="FunFam" id="1.25.40.10:FF:000158">
    <property type="entry name" value="pentatricopeptide repeat-containing protein At2g33680"/>
    <property type="match status" value="1"/>
</dbReference>
<accession>A0AAE1VCP5</accession>
<feature type="compositionally biased region" description="Basic and acidic residues" evidence="3">
    <location>
        <begin position="69"/>
        <end position="81"/>
    </location>
</feature>
<keyword evidence="5" id="KW-1185">Reference proteome</keyword>
<dbReference type="EMBL" id="JAVYJV010000011">
    <property type="protein sequence ID" value="KAK4359096.1"/>
    <property type="molecule type" value="Genomic_DNA"/>
</dbReference>
<dbReference type="SUPFAM" id="SSF48371">
    <property type="entry name" value="ARM repeat"/>
    <property type="match status" value="1"/>
</dbReference>
<dbReference type="InterPro" id="IPR046960">
    <property type="entry name" value="PPR_At4g14850-like_plant"/>
</dbReference>
<evidence type="ECO:0000256" key="2">
    <source>
        <dbReference type="PROSITE-ProRule" id="PRU00708"/>
    </source>
</evidence>
<dbReference type="Pfam" id="PF20431">
    <property type="entry name" value="E_motif"/>
    <property type="match status" value="1"/>
</dbReference>
<dbReference type="FunFam" id="1.25.40.10:FF:000729">
    <property type="entry name" value="Pentatricopeptide repeat-containing protein At4g25270, chloroplastic"/>
    <property type="match status" value="1"/>
</dbReference>
<feature type="repeat" description="PPR" evidence="2">
    <location>
        <begin position="438"/>
        <end position="468"/>
    </location>
</feature>
<dbReference type="GO" id="GO:0003723">
    <property type="term" value="F:RNA binding"/>
    <property type="evidence" value="ECO:0007669"/>
    <property type="project" value="InterPro"/>
</dbReference>
<evidence type="ECO:0000313" key="5">
    <source>
        <dbReference type="Proteomes" id="UP001291623"/>
    </source>
</evidence>
<dbReference type="InterPro" id="IPR011990">
    <property type="entry name" value="TPR-like_helical_dom_sf"/>
</dbReference>
<dbReference type="PROSITE" id="PS51375">
    <property type="entry name" value="PPR"/>
    <property type="match status" value="3"/>
</dbReference>
<dbReference type="Gene3D" id="1.25.40.10">
    <property type="entry name" value="Tetratricopeptide repeat domain"/>
    <property type="match status" value="3"/>
</dbReference>
<dbReference type="NCBIfam" id="TIGR00756">
    <property type="entry name" value="PPR"/>
    <property type="match status" value="5"/>
</dbReference>
<dbReference type="PANTHER" id="PTHR47926:SF515">
    <property type="entry name" value="UMP-CMP KINASE"/>
    <property type="match status" value="1"/>
</dbReference>
<dbReference type="AlphaFoldDB" id="A0AAE1VCP5"/>
<feature type="compositionally biased region" description="Polar residues" evidence="3">
    <location>
        <begin position="28"/>
        <end position="40"/>
    </location>
</feature>
<evidence type="ECO:0000256" key="1">
    <source>
        <dbReference type="ARBA" id="ARBA00022737"/>
    </source>
</evidence>
<evidence type="ECO:0008006" key="6">
    <source>
        <dbReference type="Google" id="ProtNLM"/>
    </source>
</evidence>
<dbReference type="Pfam" id="PF01535">
    <property type="entry name" value="PPR"/>
    <property type="match status" value="3"/>
</dbReference>
<feature type="repeat" description="PPR" evidence="2">
    <location>
        <begin position="307"/>
        <end position="341"/>
    </location>
</feature>
<organism evidence="4 5">
    <name type="scientific">Anisodus tanguticus</name>
    <dbReference type="NCBI Taxonomy" id="243964"/>
    <lineage>
        <taxon>Eukaryota</taxon>
        <taxon>Viridiplantae</taxon>
        <taxon>Streptophyta</taxon>
        <taxon>Embryophyta</taxon>
        <taxon>Tracheophyta</taxon>
        <taxon>Spermatophyta</taxon>
        <taxon>Magnoliopsida</taxon>
        <taxon>eudicotyledons</taxon>
        <taxon>Gunneridae</taxon>
        <taxon>Pentapetalae</taxon>
        <taxon>asterids</taxon>
        <taxon>lamiids</taxon>
        <taxon>Solanales</taxon>
        <taxon>Solanaceae</taxon>
        <taxon>Solanoideae</taxon>
        <taxon>Hyoscyameae</taxon>
        <taxon>Anisodus</taxon>
    </lineage>
</organism>
<dbReference type="GO" id="GO:0009451">
    <property type="term" value="P:RNA modification"/>
    <property type="evidence" value="ECO:0007669"/>
    <property type="project" value="InterPro"/>
</dbReference>
<dbReference type="Proteomes" id="UP001291623">
    <property type="component" value="Unassembled WGS sequence"/>
</dbReference>
<protein>
    <recommendedName>
        <fullName evidence="6">Pentatricopeptide repeat-containing protein</fullName>
    </recommendedName>
</protein>